<accession>A0AA35RJQ8</accession>
<protein>
    <submittedName>
        <fullName evidence="4">DNA-processing protein A</fullName>
    </submittedName>
</protein>
<evidence type="ECO:0000313" key="4">
    <source>
        <dbReference type="EMBL" id="CAI8011541.1"/>
    </source>
</evidence>
<dbReference type="InterPro" id="IPR010994">
    <property type="entry name" value="RuvA_2-like"/>
</dbReference>
<dbReference type="InterPro" id="IPR057666">
    <property type="entry name" value="DrpA_SLOG"/>
</dbReference>
<dbReference type="Pfam" id="PF02481">
    <property type="entry name" value="DNA_processg_A"/>
    <property type="match status" value="1"/>
</dbReference>
<evidence type="ECO:0000313" key="5">
    <source>
        <dbReference type="Proteomes" id="UP001174909"/>
    </source>
</evidence>
<evidence type="ECO:0000259" key="3">
    <source>
        <dbReference type="Pfam" id="PF02481"/>
    </source>
</evidence>
<comment type="caution">
    <text evidence="4">The sequence shown here is derived from an EMBL/GenBank/DDBJ whole genome shotgun (WGS) entry which is preliminary data.</text>
</comment>
<comment type="similarity">
    <text evidence="1">Belongs to the DprA/Smf family.</text>
</comment>
<keyword evidence="5" id="KW-1185">Reference proteome</keyword>
<dbReference type="EMBL" id="CASHTH010001108">
    <property type="protein sequence ID" value="CAI8011541.1"/>
    <property type="molecule type" value="Genomic_DNA"/>
</dbReference>
<dbReference type="SUPFAM" id="SSF47781">
    <property type="entry name" value="RuvA domain 2-like"/>
    <property type="match status" value="1"/>
</dbReference>
<dbReference type="Proteomes" id="UP001174909">
    <property type="component" value="Unassembled WGS sequence"/>
</dbReference>
<dbReference type="SUPFAM" id="SSF102405">
    <property type="entry name" value="MCP/YpsA-like"/>
    <property type="match status" value="1"/>
</dbReference>
<dbReference type="PANTHER" id="PTHR43022:SF1">
    <property type="entry name" value="PROTEIN SMF"/>
    <property type="match status" value="1"/>
</dbReference>
<reference evidence="4" key="1">
    <citation type="submission" date="2023-03" db="EMBL/GenBank/DDBJ databases">
        <authorList>
            <person name="Steffen K."/>
            <person name="Cardenas P."/>
        </authorList>
    </citation>
    <scope>NUCLEOTIDE SEQUENCE</scope>
</reference>
<dbReference type="AlphaFoldDB" id="A0AA35RJQ8"/>
<dbReference type="NCBIfam" id="TIGR00732">
    <property type="entry name" value="dprA"/>
    <property type="match status" value="1"/>
</dbReference>
<dbReference type="PANTHER" id="PTHR43022">
    <property type="entry name" value="PROTEIN SMF"/>
    <property type="match status" value="1"/>
</dbReference>
<proteinExistence type="inferred from homology"/>
<dbReference type="InterPro" id="IPR003488">
    <property type="entry name" value="DprA"/>
</dbReference>
<name>A0AA35RJQ8_GEOBA</name>
<feature type="domain" description="Smf/DprA SLOG" evidence="3">
    <location>
        <begin position="81"/>
        <end position="289"/>
    </location>
</feature>
<feature type="compositionally biased region" description="Pro residues" evidence="2">
    <location>
        <begin position="340"/>
        <end position="350"/>
    </location>
</feature>
<evidence type="ECO:0000256" key="1">
    <source>
        <dbReference type="ARBA" id="ARBA00006525"/>
    </source>
</evidence>
<feature type="region of interest" description="Disordered" evidence="2">
    <location>
        <begin position="307"/>
        <end position="350"/>
    </location>
</feature>
<feature type="compositionally biased region" description="Polar residues" evidence="2">
    <location>
        <begin position="326"/>
        <end position="339"/>
    </location>
</feature>
<gene>
    <name evidence="4" type="ORF">GBAR_LOCUS7431</name>
</gene>
<dbReference type="Gene3D" id="3.40.50.450">
    <property type="match status" value="1"/>
</dbReference>
<organism evidence="4 5">
    <name type="scientific">Geodia barretti</name>
    <name type="common">Barrett's horny sponge</name>
    <dbReference type="NCBI Taxonomy" id="519541"/>
    <lineage>
        <taxon>Eukaryota</taxon>
        <taxon>Metazoa</taxon>
        <taxon>Porifera</taxon>
        <taxon>Demospongiae</taxon>
        <taxon>Heteroscleromorpha</taxon>
        <taxon>Tetractinellida</taxon>
        <taxon>Astrophorina</taxon>
        <taxon>Geodiidae</taxon>
        <taxon>Geodia</taxon>
    </lineage>
</organism>
<evidence type="ECO:0000256" key="2">
    <source>
        <dbReference type="SAM" id="MobiDB-lite"/>
    </source>
</evidence>
<sequence>MLSNETISLIHLNLIQGVGLKTVQVLRDVFGSTERALQATSDELRKIDLLSPTVCDLLIHKPVLYPIERELELIHKYGCQIVTLYDAAYPPHLKEIDTPPFVLYVKGKLTPEDALSISLVGSRNAKDYGRKVSYRLSYQLAQRGVTVISGLAKGIDTLAHRGALEAGGRTIAVMGNGLSIVYPATNSNLAEKIEASGALVSEFPMAARPKSRNFPRRNRIISGLTLGTVVVEASNRSGALITARLAAEQNREVFAVPGEIFSELSAGTHKLINDGAKLINTVDDLLNELSPYVLNQIQSQASPILVPDMEAEPPQASPVEKGDTKLVSTQASSEARQPVSTPPPTGVNAR</sequence>